<keyword evidence="3" id="KW-1185">Reference proteome</keyword>
<name>A0A6F8ZID8_9FIRM</name>
<proteinExistence type="predicted"/>
<sequence length="242" mass="26108">MPARSEQHPGGGVAGPLVLFVCLAEGGASMSWLQDPMAAARIARDPAAFAQALAEPDTRRFLRWILRGIARPSGDAQTDWEAWAAEELWLALQRYRPEAGTQPSTYLAPVIRTRLQRWAQRLHRPGGLRDVPASRVPTVEPLDAADGPGWAERIGDAATDPLTRASRLPGGLWTTSRHQAASAKEVLPDARHPGLLGPRAPRWRQPAAGRSRHPGTGLPGGLRLGIRPGGGGWRDPVPARHP</sequence>
<evidence type="ECO:0000313" key="2">
    <source>
        <dbReference type="EMBL" id="CAB1129558.1"/>
    </source>
</evidence>
<dbReference type="Proteomes" id="UP000503399">
    <property type="component" value="Chromosome"/>
</dbReference>
<accession>A0A6F8ZID8</accession>
<reference evidence="2 3" key="1">
    <citation type="submission" date="2020-02" db="EMBL/GenBank/DDBJ databases">
        <authorList>
            <person name="Hogendoorn C."/>
        </authorList>
    </citation>
    <scope>NUCLEOTIDE SEQUENCE [LARGE SCALE GENOMIC DNA]</scope>
    <source>
        <strain evidence="2">R501</strain>
    </source>
</reference>
<dbReference type="KEGG" id="hfv:R50_2061"/>
<dbReference type="AlphaFoldDB" id="A0A6F8ZID8"/>
<organism evidence="2 3">
    <name type="scientific">Candidatus Hydrogenisulfobacillus filiaventi</name>
    <dbReference type="NCBI Taxonomy" id="2707344"/>
    <lineage>
        <taxon>Bacteria</taxon>
        <taxon>Bacillati</taxon>
        <taxon>Bacillota</taxon>
        <taxon>Clostridia</taxon>
        <taxon>Eubacteriales</taxon>
        <taxon>Clostridiales Family XVII. Incertae Sedis</taxon>
        <taxon>Candidatus Hydrogenisulfobacillus</taxon>
    </lineage>
</organism>
<feature type="compositionally biased region" description="Gly residues" evidence="1">
    <location>
        <begin position="217"/>
        <end position="233"/>
    </location>
</feature>
<dbReference type="EMBL" id="LR778114">
    <property type="protein sequence ID" value="CAB1129558.1"/>
    <property type="molecule type" value="Genomic_DNA"/>
</dbReference>
<evidence type="ECO:0000256" key="1">
    <source>
        <dbReference type="SAM" id="MobiDB-lite"/>
    </source>
</evidence>
<evidence type="ECO:0000313" key="3">
    <source>
        <dbReference type="Proteomes" id="UP000503399"/>
    </source>
</evidence>
<protein>
    <submittedName>
        <fullName evidence="2">Uncharacterized protein</fullName>
    </submittedName>
</protein>
<gene>
    <name evidence="2" type="ORF">R50_2061</name>
</gene>
<feature type="region of interest" description="Disordered" evidence="1">
    <location>
        <begin position="190"/>
        <end position="242"/>
    </location>
</feature>